<feature type="compositionally biased region" description="Pro residues" evidence="1">
    <location>
        <begin position="74"/>
        <end position="84"/>
    </location>
</feature>
<keyword evidence="3" id="KW-1185">Reference proteome</keyword>
<name>A0A9Q3PRL4_9BASI</name>
<evidence type="ECO:0000256" key="1">
    <source>
        <dbReference type="SAM" id="MobiDB-lite"/>
    </source>
</evidence>
<dbReference type="AlphaFoldDB" id="A0A9Q3PRL4"/>
<evidence type="ECO:0000313" key="3">
    <source>
        <dbReference type="Proteomes" id="UP000765509"/>
    </source>
</evidence>
<sequence>MGFKCQTNFSFSSLSHFSSRNNTHFFTLLIEQNPLNPPIPSFPCKQTPWQPTPGPSGTRWSEELFREPSRTKEPPIPAPSPSSKPPEDIPTCEPEPEVALMQYMEETFGKSPLLFVHSYQLFLTFSLTISSLSCPSTLDNYH</sequence>
<comment type="caution">
    <text evidence="2">The sequence shown here is derived from an EMBL/GenBank/DDBJ whole genome shotgun (WGS) entry which is preliminary data.</text>
</comment>
<gene>
    <name evidence="2" type="ORF">O181_111234</name>
</gene>
<organism evidence="2 3">
    <name type="scientific">Austropuccinia psidii MF-1</name>
    <dbReference type="NCBI Taxonomy" id="1389203"/>
    <lineage>
        <taxon>Eukaryota</taxon>
        <taxon>Fungi</taxon>
        <taxon>Dikarya</taxon>
        <taxon>Basidiomycota</taxon>
        <taxon>Pucciniomycotina</taxon>
        <taxon>Pucciniomycetes</taxon>
        <taxon>Pucciniales</taxon>
        <taxon>Sphaerophragmiaceae</taxon>
        <taxon>Austropuccinia</taxon>
    </lineage>
</organism>
<dbReference type="Proteomes" id="UP000765509">
    <property type="component" value="Unassembled WGS sequence"/>
</dbReference>
<feature type="compositionally biased region" description="Basic and acidic residues" evidence="1">
    <location>
        <begin position="60"/>
        <end position="73"/>
    </location>
</feature>
<reference evidence="2" key="1">
    <citation type="submission" date="2021-03" db="EMBL/GenBank/DDBJ databases">
        <title>Draft genome sequence of rust myrtle Austropuccinia psidii MF-1, a brazilian biotype.</title>
        <authorList>
            <person name="Quecine M.C."/>
            <person name="Pachon D.M.R."/>
            <person name="Bonatelli M.L."/>
            <person name="Correr F.H."/>
            <person name="Franceschini L.M."/>
            <person name="Leite T.F."/>
            <person name="Margarido G.R.A."/>
            <person name="Almeida C.A."/>
            <person name="Ferrarezi J.A."/>
            <person name="Labate C.A."/>
        </authorList>
    </citation>
    <scope>NUCLEOTIDE SEQUENCE</scope>
    <source>
        <strain evidence="2">MF-1</strain>
    </source>
</reference>
<evidence type="ECO:0000313" key="2">
    <source>
        <dbReference type="EMBL" id="MBW0571519.1"/>
    </source>
</evidence>
<accession>A0A9Q3PRL4</accession>
<dbReference type="EMBL" id="AVOT02088323">
    <property type="protein sequence ID" value="MBW0571519.1"/>
    <property type="molecule type" value="Genomic_DNA"/>
</dbReference>
<protein>
    <submittedName>
        <fullName evidence="2">Uncharacterized protein</fullName>
    </submittedName>
</protein>
<proteinExistence type="predicted"/>
<feature type="region of interest" description="Disordered" evidence="1">
    <location>
        <begin position="39"/>
        <end position="95"/>
    </location>
</feature>